<evidence type="ECO:0000313" key="5">
    <source>
        <dbReference type="EMBL" id="ACZ10383.1"/>
    </source>
</evidence>
<keyword evidence="6" id="KW-1185">Reference proteome</keyword>
<dbReference type="InterPro" id="IPR019734">
    <property type="entry name" value="TPR_rpt"/>
</dbReference>
<dbReference type="HOGENOM" id="CLU_651941_0_0_0"/>
<dbReference type="AlphaFoldDB" id="D1AQX3"/>
<feature type="chain" id="PRO_5003021015" evidence="4">
    <location>
        <begin position="20"/>
        <end position="421"/>
    </location>
</feature>
<feature type="repeat" description="TPR" evidence="3">
    <location>
        <begin position="57"/>
        <end position="90"/>
    </location>
</feature>
<dbReference type="PANTHER" id="PTHR44858">
    <property type="entry name" value="TETRATRICOPEPTIDE REPEAT PROTEIN 6"/>
    <property type="match status" value="1"/>
</dbReference>
<feature type="repeat" description="TPR" evidence="3">
    <location>
        <begin position="125"/>
        <end position="158"/>
    </location>
</feature>
<feature type="repeat" description="TPR" evidence="3">
    <location>
        <begin position="341"/>
        <end position="374"/>
    </location>
</feature>
<sequence>MKKLLLVLFFLGTASWYNSGPLVRITDYDYDMYYSKGINETLKYLENMAEIESAKKALYHAKMGYYYYEEKDYGNAERMLKKALSEDKEMEEVYIKIGTLYSLQGRNKEALEYYLKGTRLKEKYPDIFFGAGAAYFDLGSYEKAAEYLERAVNMYKMANKRDELNRAAILLYYTYNSIGDDGKLERFLKRAIERDIHKNVFSKKLSELYYSKGMSRAAIRYVHIGMRNEPENADTYYLAGVLYYETKKYKESEEYLKKAVELYGEEGNNTGVERAYDGIYYVKNYSGTKDELEEFLKTSIGNNINKATFCSHLAAFYIKERRFSDALKYNLEGIKADSYSMENYFGAGISYYYKGDLDNAAKYFEEAARLYRETDNKEYLGETYAFLYKTVIENNDGEKAAEVEKAARNDLGSMEWERKKK</sequence>
<accession>D1AQX3</accession>
<feature type="repeat" description="TPR" evidence="3">
    <location>
        <begin position="233"/>
        <end position="266"/>
    </location>
</feature>
<organism evidence="5 6">
    <name type="scientific">Sebaldella termitidis (strain ATCC 33386 / NCTC 11300)</name>
    <dbReference type="NCBI Taxonomy" id="526218"/>
    <lineage>
        <taxon>Bacteria</taxon>
        <taxon>Fusobacteriati</taxon>
        <taxon>Fusobacteriota</taxon>
        <taxon>Fusobacteriia</taxon>
        <taxon>Fusobacteriales</taxon>
        <taxon>Leptotrichiaceae</taxon>
        <taxon>Sebaldella</taxon>
    </lineage>
</organism>
<reference evidence="6" key="1">
    <citation type="submission" date="2009-09" db="EMBL/GenBank/DDBJ databases">
        <title>The complete chromosome of Sebaldella termitidis ATCC 33386.</title>
        <authorList>
            <consortium name="US DOE Joint Genome Institute (JGI-PGF)"/>
            <person name="Lucas S."/>
            <person name="Copeland A."/>
            <person name="Lapidus A."/>
            <person name="Glavina del Rio T."/>
            <person name="Dalin E."/>
            <person name="Tice H."/>
            <person name="Bruce D."/>
            <person name="Goodwin L."/>
            <person name="Pitluck S."/>
            <person name="Kyrpides N."/>
            <person name="Mavromatis K."/>
            <person name="Ivanova N."/>
            <person name="Mikhailova N."/>
            <person name="Sims D."/>
            <person name="Meincke L."/>
            <person name="Brettin T."/>
            <person name="Detter J.C."/>
            <person name="Han C."/>
            <person name="Larimer F."/>
            <person name="Land M."/>
            <person name="Hauser L."/>
            <person name="Markowitz V."/>
            <person name="Cheng J.F."/>
            <person name="Hugenholtz P."/>
            <person name="Woyke T."/>
            <person name="Wu D."/>
            <person name="Eisen J.A."/>
        </authorList>
    </citation>
    <scope>NUCLEOTIDE SEQUENCE [LARGE SCALE GENOMIC DNA]</scope>
    <source>
        <strain evidence="6">ATCC 33386 / NCTC 11300</strain>
    </source>
</reference>
<dbReference type="RefSeq" id="WP_012862965.1">
    <property type="nucleotide sequence ID" value="NC_013517.1"/>
</dbReference>
<dbReference type="Gene3D" id="1.25.40.10">
    <property type="entry name" value="Tetratricopeptide repeat domain"/>
    <property type="match status" value="3"/>
</dbReference>
<keyword evidence="2 3" id="KW-0802">TPR repeat</keyword>
<dbReference type="KEGG" id="str:Sterm_3549"/>
<dbReference type="Pfam" id="PF13181">
    <property type="entry name" value="TPR_8"/>
    <property type="match status" value="2"/>
</dbReference>
<name>D1AQX3_SEBTE</name>
<keyword evidence="4" id="KW-0732">Signal</keyword>
<dbReference type="Proteomes" id="UP000000845">
    <property type="component" value="Chromosome"/>
</dbReference>
<dbReference type="EMBL" id="CP001739">
    <property type="protein sequence ID" value="ACZ10383.1"/>
    <property type="molecule type" value="Genomic_DNA"/>
</dbReference>
<proteinExistence type="predicted"/>
<dbReference type="SMART" id="SM00028">
    <property type="entry name" value="TPR"/>
    <property type="match status" value="6"/>
</dbReference>
<dbReference type="Pfam" id="PF13414">
    <property type="entry name" value="TPR_11"/>
    <property type="match status" value="1"/>
</dbReference>
<dbReference type="InterPro" id="IPR011990">
    <property type="entry name" value="TPR-like_helical_dom_sf"/>
</dbReference>
<dbReference type="STRING" id="526218.Sterm_3549"/>
<evidence type="ECO:0000256" key="4">
    <source>
        <dbReference type="SAM" id="SignalP"/>
    </source>
</evidence>
<feature type="repeat" description="TPR" evidence="3">
    <location>
        <begin position="91"/>
        <end position="124"/>
    </location>
</feature>
<feature type="signal peptide" evidence="4">
    <location>
        <begin position="1"/>
        <end position="19"/>
    </location>
</feature>
<dbReference type="PROSITE" id="PS50005">
    <property type="entry name" value="TPR"/>
    <property type="match status" value="5"/>
</dbReference>
<protein>
    <submittedName>
        <fullName evidence="5">TPR repeat-containing protein</fullName>
    </submittedName>
</protein>
<dbReference type="InterPro" id="IPR050498">
    <property type="entry name" value="Ycf3"/>
</dbReference>
<evidence type="ECO:0000313" key="6">
    <source>
        <dbReference type="Proteomes" id="UP000000845"/>
    </source>
</evidence>
<dbReference type="eggNOG" id="COG0457">
    <property type="taxonomic scope" value="Bacteria"/>
</dbReference>
<evidence type="ECO:0000256" key="2">
    <source>
        <dbReference type="ARBA" id="ARBA00022803"/>
    </source>
</evidence>
<evidence type="ECO:0000256" key="1">
    <source>
        <dbReference type="ARBA" id="ARBA00022737"/>
    </source>
</evidence>
<reference evidence="5 6" key="2">
    <citation type="journal article" date="2010" name="Stand. Genomic Sci.">
        <title>Complete genome sequence of Sebaldella termitidis type strain (NCTC 11300).</title>
        <authorList>
            <person name="Harmon-Smith M."/>
            <person name="Celia L."/>
            <person name="Chertkov O."/>
            <person name="Lapidus A."/>
            <person name="Copeland A."/>
            <person name="Glavina Del Rio T."/>
            <person name="Nolan M."/>
            <person name="Lucas S."/>
            <person name="Tice H."/>
            <person name="Cheng J.F."/>
            <person name="Han C."/>
            <person name="Detter J.C."/>
            <person name="Bruce D."/>
            <person name="Goodwin L."/>
            <person name="Pitluck S."/>
            <person name="Pati A."/>
            <person name="Liolios K."/>
            <person name="Ivanova N."/>
            <person name="Mavromatis K."/>
            <person name="Mikhailova N."/>
            <person name="Chen A."/>
            <person name="Palaniappan K."/>
            <person name="Land M."/>
            <person name="Hauser L."/>
            <person name="Chang Y.J."/>
            <person name="Jeffries C.D."/>
            <person name="Brettin T."/>
            <person name="Goker M."/>
            <person name="Beck B."/>
            <person name="Bristow J."/>
            <person name="Eisen J.A."/>
            <person name="Markowitz V."/>
            <person name="Hugenholtz P."/>
            <person name="Kyrpides N.C."/>
            <person name="Klenk H.P."/>
            <person name="Chen F."/>
        </authorList>
    </citation>
    <scope>NUCLEOTIDE SEQUENCE [LARGE SCALE GENOMIC DNA]</scope>
    <source>
        <strain evidence="6">ATCC 33386 / NCTC 11300</strain>
    </source>
</reference>
<evidence type="ECO:0000256" key="3">
    <source>
        <dbReference type="PROSITE-ProRule" id="PRU00339"/>
    </source>
</evidence>
<dbReference type="PANTHER" id="PTHR44858:SF1">
    <property type="entry name" value="UDP-N-ACETYLGLUCOSAMINE--PEPTIDE N-ACETYLGLUCOSAMINYLTRANSFERASE SPINDLY-RELATED"/>
    <property type="match status" value="1"/>
</dbReference>
<dbReference type="SUPFAM" id="SSF48452">
    <property type="entry name" value="TPR-like"/>
    <property type="match status" value="2"/>
</dbReference>
<gene>
    <name evidence="5" type="ordered locus">Sterm_3549</name>
</gene>
<keyword evidence="1" id="KW-0677">Repeat</keyword>